<dbReference type="GO" id="GO:0005789">
    <property type="term" value="C:endoplasmic reticulum membrane"/>
    <property type="evidence" value="ECO:0007669"/>
    <property type="project" value="UniProtKB-SubCell"/>
</dbReference>
<dbReference type="InParanoid" id="A0A1Y2EKC3"/>
<evidence type="ECO:0000256" key="6">
    <source>
        <dbReference type="RuleBase" id="RU364120"/>
    </source>
</evidence>
<feature type="transmembrane region" description="Helical" evidence="6">
    <location>
        <begin position="68"/>
        <end position="86"/>
    </location>
</feature>
<dbReference type="InterPro" id="IPR010580">
    <property type="entry name" value="ER_stress-assoc"/>
</dbReference>
<keyword evidence="4 6" id="KW-1133">Transmembrane helix</keyword>
<keyword evidence="10" id="KW-1185">Reference proteome</keyword>
<evidence type="ECO:0000256" key="5">
    <source>
        <dbReference type="ARBA" id="ARBA00023136"/>
    </source>
</evidence>
<evidence type="ECO:0000256" key="2">
    <source>
        <dbReference type="ARBA" id="ARBA00022692"/>
    </source>
</evidence>
<comment type="similarity">
    <text evidence="1 6">Belongs to the RAMP4 family.</text>
</comment>
<dbReference type="AlphaFoldDB" id="A0A1Y2EKC3"/>
<keyword evidence="5 6" id="KW-0472">Membrane</keyword>
<gene>
    <name evidence="9" type="ORF">BCR38DRAFT_480459</name>
</gene>
<dbReference type="RefSeq" id="XP_040721579.1">
    <property type="nucleotide sequence ID" value="XM_040863279.1"/>
</dbReference>
<evidence type="ECO:0000256" key="7">
    <source>
        <dbReference type="SAM" id="MobiDB-lite"/>
    </source>
</evidence>
<accession>A0A1Y2EKC3</accession>
<feature type="region of interest" description="Disordered" evidence="7">
    <location>
        <begin position="28"/>
        <end position="55"/>
    </location>
</feature>
<protein>
    <recommendedName>
        <fullName evidence="6">Stress-associated endoplasmic reticulum protein</fullName>
    </recommendedName>
</protein>
<evidence type="ECO:0000313" key="9">
    <source>
        <dbReference type="EMBL" id="ORY71987.1"/>
    </source>
</evidence>
<dbReference type="Pfam" id="PF06624">
    <property type="entry name" value="RAMP4"/>
    <property type="match status" value="1"/>
</dbReference>
<evidence type="ECO:0000256" key="8">
    <source>
        <dbReference type="SAM" id="SignalP"/>
    </source>
</evidence>
<dbReference type="OrthoDB" id="16679at2759"/>
<keyword evidence="8" id="KW-0732">Signal</keyword>
<evidence type="ECO:0000313" key="10">
    <source>
        <dbReference type="Proteomes" id="UP000193689"/>
    </source>
</evidence>
<feature type="compositionally biased region" description="Basic and acidic residues" evidence="7">
    <location>
        <begin position="29"/>
        <end position="55"/>
    </location>
</feature>
<comment type="caution">
    <text evidence="9">The sequence shown here is derived from an EMBL/GenBank/DDBJ whole genome shotgun (WGS) entry which is preliminary data.</text>
</comment>
<dbReference type="FunCoup" id="A0A1Y2EKC3">
    <property type="interactions" value="16"/>
</dbReference>
<proteinExistence type="inferred from homology"/>
<evidence type="ECO:0000256" key="1">
    <source>
        <dbReference type="ARBA" id="ARBA00005500"/>
    </source>
</evidence>
<reference evidence="9 10" key="1">
    <citation type="submission" date="2016-07" db="EMBL/GenBank/DDBJ databases">
        <title>Pervasive Adenine N6-methylation of Active Genes in Fungi.</title>
        <authorList>
            <consortium name="DOE Joint Genome Institute"/>
            <person name="Mondo S.J."/>
            <person name="Dannebaum R.O."/>
            <person name="Kuo R.C."/>
            <person name="Labutti K."/>
            <person name="Haridas S."/>
            <person name="Kuo A."/>
            <person name="Salamov A."/>
            <person name="Ahrendt S.R."/>
            <person name="Lipzen A."/>
            <person name="Sullivan W."/>
            <person name="Andreopoulos W.B."/>
            <person name="Clum A."/>
            <person name="Lindquist E."/>
            <person name="Daum C."/>
            <person name="Ramamoorthy G.K."/>
            <person name="Gryganskyi A."/>
            <person name="Culley D."/>
            <person name="Magnuson J.K."/>
            <person name="James T.Y."/>
            <person name="O'Malley M.A."/>
            <person name="Stajich J.E."/>
            <person name="Spatafora J.W."/>
            <person name="Visel A."/>
            <person name="Grigoriev I.V."/>
        </authorList>
    </citation>
    <scope>NUCLEOTIDE SEQUENCE [LARGE SCALE GENOMIC DNA]</scope>
    <source>
        <strain evidence="9 10">CBS 129021</strain>
    </source>
</reference>
<dbReference type="GeneID" id="63779491"/>
<dbReference type="EMBL" id="MCFJ01000001">
    <property type="protein sequence ID" value="ORY71987.1"/>
    <property type="molecule type" value="Genomic_DNA"/>
</dbReference>
<feature type="signal peptide" evidence="8">
    <location>
        <begin position="1"/>
        <end position="24"/>
    </location>
</feature>
<dbReference type="Proteomes" id="UP000193689">
    <property type="component" value="Unassembled WGS sequence"/>
</dbReference>
<feature type="chain" id="PRO_5013005626" description="Stress-associated endoplasmic reticulum protein" evidence="8">
    <location>
        <begin position="25"/>
        <end position="92"/>
    </location>
</feature>
<name>A0A1Y2EKC3_9PEZI</name>
<sequence>MVRLSTFQTTASFMSFFFIQTLDGAQTPEQRRRNAKFVKDQEARRGKSEKEIKQRAKDAAGKAPISPFWFIILAFVVFGGVVFEIIQRIFFR</sequence>
<keyword evidence="2 6" id="KW-0812">Transmembrane</keyword>
<comment type="function">
    <text evidence="6">Interacts with target proteins during translocation into the lumen of the endoplasmic reticulum. Protects unfolded target proteins against degradation and facilitate correct glycosylation.</text>
</comment>
<organism evidence="9 10">
    <name type="scientific">Pseudomassariella vexata</name>
    <dbReference type="NCBI Taxonomy" id="1141098"/>
    <lineage>
        <taxon>Eukaryota</taxon>
        <taxon>Fungi</taxon>
        <taxon>Dikarya</taxon>
        <taxon>Ascomycota</taxon>
        <taxon>Pezizomycotina</taxon>
        <taxon>Sordariomycetes</taxon>
        <taxon>Xylariomycetidae</taxon>
        <taxon>Amphisphaeriales</taxon>
        <taxon>Pseudomassariaceae</taxon>
        <taxon>Pseudomassariella</taxon>
    </lineage>
</organism>
<comment type="subcellular location">
    <subcellularLocation>
        <location evidence="6">Membrane</location>
        <topology evidence="6">Single-pass membrane protein</topology>
    </subcellularLocation>
    <subcellularLocation>
        <location evidence="6">Endoplasmic reticulum membrane</location>
        <topology evidence="6">Single-pass membrane protein</topology>
    </subcellularLocation>
</comment>
<evidence type="ECO:0000256" key="3">
    <source>
        <dbReference type="ARBA" id="ARBA00022824"/>
    </source>
</evidence>
<keyword evidence="3 6" id="KW-0256">Endoplasmic reticulum</keyword>
<evidence type="ECO:0000256" key="4">
    <source>
        <dbReference type="ARBA" id="ARBA00022989"/>
    </source>
</evidence>